<reference evidence="4 5" key="1">
    <citation type="submission" date="2020-12" db="EMBL/GenBank/DDBJ databases">
        <authorList>
            <person name="Shan Y."/>
        </authorList>
    </citation>
    <scope>NUCLEOTIDE SEQUENCE [LARGE SCALE GENOMIC DNA]</scope>
    <source>
        <strain evidence="5">csc3.9</strain>
    </source>
</reference>
<keyword evidence="5" id="KW-1185">Reference proteome</keyword>
<dbReference type="SUPFAM" id="SSF51735">
    <property type="entry name" value="NAD(P)-binding Rossmann-fold domains"/>
    <property type="match status" value="1"/>
</dbReference>
<dbReference type="Pfam" id="PF01370">
    <property type="entry name" value="Epimerase"/>
    <property type="match status" value="1"/>
</dbReference>
<proteinExistence type="inferred from homology"/>
<dbReference type="NCBIfam" id="TIGR01777">
    <property type="entry name" value="yfcH"/>
    <property type="match status" value="1"/>
</dbReference>
<dbReference type="InterPro" id="IPR036291">
    <property type="entry name" value="NAD(P)-bd_dom_sf"/>
</dbReference>
<evidence type="ECO:0000259" key="2">
    <source>
        <dbReference type="Pfam" id="PF01370"/>
    </source>
</evidence>
<protein>
    <submittedName>
        <fullName evidence="4">TIGR01777 family oxidoreductase</fullName>
    </submittedName>
</protein>
<dbReference type="Proteomes" id="UP000596063">
    <property type="component" value="Chromosome"/>
</dbReference>
<dbReference type="PANTHER" id="PTHR11092">
    <property type="entry name" value="SUGAR NUCLEOTIDE EPIMERASE RELATED"/>
    <property type="match status" value="1"/>
</dbReference>
<dbReference type="RefSeq" id="WP_198569622.1">
    <property type="nucleotide sequence ID" value="NZ_CP066167.1"/>
</dbReference>
<dbReference type="PANTHER" id="PTHR11092:SF0">
    <property type="entry name" value="EPIMERASE FAMILY PROTEIN SDR39U1"/>
    <property type="match status" value="1"/>
</dbReference>
<sequence length="317" mass="34109">MTAIANCTQRIAITGASGFIGQALCKALLERGDGVYALGRSPTGTAQALLGSLGRALPEHCVVADYQQLPALDPTAVINLAGENIAAGRWTARRKRDLLASRLDTSKRISEAIAQHWSAVDTVISASAIGYYGDAGETALAENAPQGRDFAADLCQRWEAAIPEFEGRRRLITRFGVVLGDGGALAKMRLPFSLGLGSQFGNGQHWQAYIHRDDAVAALLFLLDCEALSGTFNLVCPEPIRNRDFTRALARSLNRPAFFRLPRAAAKLVFGEMAEVLYASQRVLPKALLESGFRFHYPTVPQALQAALNNASRANSA</sequence>
<comment type="similarity">
    <text evidence="1">Belongs to the NAD(P)-dependent epimerase/dehydratase family. SDR39U1 subfamily.</text>
</comment>
<feature type="domain" description="NAD-dependent epimerase/dehydratase" evidence="2">
    <location>
        <begin position="11"/>
        <end position="225"/>
    </location>
</feature>
<evidence type="ECO:0000256" key="1">
    <source>
        <dbReference type="ARBA" id="ARBA00009353"/>
    </source>
</evidence>
<dbReference type="AlphaFoldDB" id="A0A7T4R0L5"/>
<dbReference type="Pfam" id="PF08338">
    <property type="entry name" value="DUF1731"/>
    <property type="match status" value="1"/>
</dbReference>
<gene>
    <name evidence="4" type="ORF">I6N98_17580</name>
</gene>
<dbReference type="InterPro" id="IPR001509">
    <property type="entry name" value="Epimerase_deHydtase"/>
</dbReference>
<organism evidence="4 5">
    <name type="scientific">Spongiibacter nanhainus</name>
    <dbReference type="NCBI Taxonomy" id="2794344"/>
    <lineage>
        <taxon>Bacteria</taxon>
        <taxon>Pseudomonadati</taxon>
        <taxon>Pseudomonadota</taxon>
        <taxon>Gammaproteobacteria</taxon>
        <taxon>Cellvibrionales</taxon>
        <taxon>Spongiibacteraceae</taxon>
        <taxon>Spongiibacter</taxon>
    </lineage>
</organism>
<evidence type="ECO:0000259" key="3">
    <source>
        <dbReference type="Pfam" id="PF08338"/>
    </source>
</evidence>
<evidence type="ECO:0000313" key="5">
    <source>
        <dbReference type="Proteomes" id="UP000596063"/>
    </source>
</evidence>
<dbReference type="Gene3D" id="3.40.50.720">
    <property type="entry name" value="NAD(P)-binding Rossmann-like Domain"/>
    <property type="match status" value="1"/>
</dbReference>
<dbReference type="InterPro" id="IPR010099">
    <property type="entry name" value="SDR39U1"/>
</dbReference>
<accession>A0A7T4R0L5</accession>
<dbReference type="KEGG" id="snan:I6N98_17580"/>
<evidence type="ECO:0000313" key="4">
    <source>
        <dbReference type="EMBL" id="QQD18124.1"/>
    </source>
</evidence>
<dbReference type="EMBL" id="CP066167">
    <property type="protein sequence ID" value="QQD18124.1"/>
    <property type="molecule type" value="Genomic_DNA"/>
</dbReference>
<feature type="domain" description="DUF1731" evidence="3">
    <location>
        <begin position="262"/>
        <end position="306"/>
    </location>
</feature>
<dbReference type="InterPro" id="IPR013549">
    <property type="entry name" value="DUF1731"/>
</dbReference>
<name>A0A7T4R0L5_9GAMM</name>